<keyword evidence="1" id="KW-0472">Membrane</keyword>
<evidence type="ECO:0000313" key="2">
    <source>
        <dbReference type="EMBL" id="HJF28127.1"/>
    </source>
</evidence>
<comment type="caution">
    <text evidence="2">The sequence shown here is derived from an EMBL/GenBank/DDBJ whole genome shotgun (WGS) entry which is preliminary data.</text>
</comment>
<keyword evidence="1" id="KW-1133">Transmembrane helix</keyword>
<evidence type="ECO:0000313" key="3">
    <source>
        <dbReference type="Proteomes" id="UP000787156"/>
    </source>
</evidence>
<protein>
    <submittedName>
        <fullName evidence="2">Uncharacterized protein</fullName>
    </submittedName>
</protein>
<keyword evidence="1" id="KW-0812">Transmembrane</keyword>
<proteinExistence type="predicted"/>
<organism evidence="2 3">
    <name type="scientific">Acinetobacter lwoffii</name>
    <dbReference type="NCBI Taxonomy" id="28090"/>
    <lineage>
        <taxon>Bacteria</taxon>
        <taxon>Pseudomonadati</taxon>
        <taxon>Pseudomonadota</taxon>
        <taxon>Gammaproteobacteria</taxon>
        <taxon>Moraxellales</taxon>
        <taxon>Moraxellaceae</taxon>
        <taxon>Acinetobacter</taxon>
    </lineage>
</organism>
<dbReference type="Proteomes" id="UP000787156">
    <property type="component" value="Unassembled WGS sequence"/>
</dbReference>
<dbReference type="AlphaFoldDB" id="A0A9D2ZZP4"/>
<reference evidence="2" key="2">
    <citation type="submission" date="2021-09" db="EMBL/GenBank/DDBJ databases">
        <authorList>
            <person name="Gilroy R."/>
        </authorList>
    </citation>
    <scope>NUCLEOTIDE SEQUENCE</scope>
    <source>
        <strain evidence="2">CHK135-1449</strain>
    </source>
</reference>
<reference evidence="2" key="1">
    <citation type="journal article" date="2021" name="PeerJ">
        <title>Extensive microbial diversity within the chicken gut microbiome revealed by metagenomics and culture.</title>
        <authorList>
            <person name="Gilroy R."/>
            <person name="Ravi A."/>
            <person name="Getino M."/>
            <person name="Pursley I."/>
            <person name="Horton D.L."/>
            <person name="Alikhan N.F."/>
            <person name="Baker D."/>
            <person name="Gharbi K."/>
            <person name="Hall N."/>
            <person name="Watson M."/>
            <person name="Adriaenssens E.M."/>
            <person name="Foster-Nyarko E."/>
            <person name="Jarju S."/>
            <person name="Secka A."/>
            <person name="Antonio M."/>
            <person name="Oren A."/>
            <person name="Chaudhuri R.R."/>
            <person name="La Ragione R."/>
            <person name="Hildebrand F."/>
            <person name="Pallen M.J."/>
        </authorList>
    </citation>
    <scope>NUCLEOTIDE SEQUENCE</scope>
    <source>
        <strain evidence="2">CHK135-1449</strain>
    </source>
</reference>
<name>A0A9D2ZZP4_ACILW</name>
<dbReference type="EMBL" id="DYWX01000080">
    <property type="protein sequence ID" value="HJF28127.1"/>
    <property type="molecule type" value="Genomic_DNA"/>
</dbReference>
<gene>
    <name evidence="2" type="ORF">K8V79_07760</name>
</gene>
<evidence type="ECO:0000256" key="1">
    <source>
        <dbReference type="SAM" id="Phobius"/>
    </source>
</evidence>
<sequence length="135" mass="15640">MQELIEQISQQQLVEIIILLEDDKKLEAIHYIRSHTPLDEMQARQLIDEIVREHDLALQRAPNDTIGPRFTEDEDMQLLTPPLELPKHPQLSISKEQEVAAQRVPQTTPTQQIKKKIWMTAAAIVLLIILVWIIL</sequence>
<accession>A0A9D2ZZP4</accession>
<feature type="transmembrane region" description="Helical" evidence="1">
    <location>
        <begin position="117"/>
        <end position="134"/>
    </location>
</feature>